<dbReference type="Gene3D" id="3.60.15.10">
    <property type="entry name" value="Ribonuclease Z/Hydroxyacylglutathione hydrolase-like"/>
    <property type="match status" value="1"/>
</dbReference>
<sequence length="361" mass="41258">MIMYIGLAIAVIAFFVLSFLNTSVFGAEPKEEDLNHSKNFRDGVFHNQSLTEVMRPGASYFELIKDLLTKPKNNTPNQPVEVIKTDLLQINSTEPYLIWFGHSSYLLVVDGKKILVDPVFHNASPVPIFGKPYPATHNYQAEDFPEIDLILISHDHYDHLDEKAIRKLIPKTKHFLTSLGVDAHLKHWGISTEKITALDWDQEFSFEGLKFTAAPARHFSGRKFKRGNTLWSSFILKTATQQIYLGGDSGYDEHFKLIGEQHGPFDLAILECGQYGRDWPKIHLLPEEMIKAASELHAKKLIPVHWGKFSLAFHPWTEPIERALIASENTEIDIYTPQIGELLHFNEANKTTKWWRAINSI</sequence>
<dbReference type="EMBL" id="SWBP01000009">
    <property type="protein sequence ID" value="TKB95258.1"/>
    <property type="molecule type" value="Genomic_DNA"/>
</dbReference>
<comment type="caution">
    <text evidence="2">The sequence shown here is derived from an EMBL/GenBank/DDBJ whole genome shotgun (WGS) entry which is preliminary data.</text>
</comment>
<keyword evidence="3" id="KW-1185">Reference proteome</keyword>
<dbReference type="InterPro" id="IPR036866">
    <property type="entry name" value="RibonucZ/Hydroxyglut_hydro"/>
</dbReference>
<evidence type="ECO:0000259" key="1">
    <source>
        <dbReference type="Pfam" id="PF12706"/>
    </source>
</evidence>
<accession>A0A4U1BT11</accession>
<dbReference type="GO" id="GO:0070290">
    <property type="term" value="F:N-acylphosphatidylethanolamine-specific phospholipase D activity"/>
    <property type="evidence" value="ECO:0007669"/>
    <property type="project" value="InterPro"/>
</dbReference>
<dbReference type="InterPro" id="IPR024884">
    <property type="entry name" value="NAPE-PLD"/>
</dbReference>
<dbReference type="GO" id="GO:0005737">
    <property type="term" value="C:cytoplasm"/>
    <property type="evidence" value="ECO:0007669"/>
    <property type="project" value="TreeGrafter"/>
</dbReference>
<dbReference type="Pfam" id="PF12706">
    <property type="entry name" value="Lactamase_B_2"/>
    <property type="match status" value="1"/>
</dbReference>
<dbReference type="SUPFAM" id="SSF56281">
    <property type="entry name" value="Metallo-hydrolase/oxidoreductase"/>
    <property type="match status" value="1"/>
</dbReference>
<organism evidence="2 3">
    <name type="scientific">Pedobacter cryophilus</name>
    <dbReference type="NCBI Taxonomy" id="2571271"/>
    <lineage>
        <taxon>Bacteria</taxon>
        <taxon>Pseudomonadati</taxon>
        <taxon>Bacteroidota</taxon>
        <taxon>Sphingobacteriia</taxon>
        <taxon>Sphingobacteriales</taxon>
        <taxon>Sphingobacteriaceae</taxon>
        <taxon>Pedobacter</taxon>
    </lineage>
</organism>
<dbReference type="Proteomes" id="UP000308181">
    <property type="component" value="Unassembled WGS sequence"/>
</dbReference>
<dbReference type="GO" id="GO:0008270">
    <property type="term" value="F:zinc ion binding"/>
    <property type="evidence" value="ECO:0007669"/>
    <property type="project" value="InterPro"/>
</dbReference>
<keyword evidence="2" id="KW-0378">Hydrolase</keyword>
<feature type="domain" description="Metallo-beta-lactamase" evidence="1">
    <location>
        <begin position="113"/>
        <end position="306"/>
    </location>
</feature>
<dbReference type="PANTHER" id="PTHR15032:SF4">
    <property type="entry name" value="N-ACYL-PHOSPHATIDYLETHANOLAMINE-HYDROLYZING PHOSPHOLIPASE D"/>
    <property type="match status" value="1"/>
</dbReference>
<dbReference type="PIRSF" id="PIRSF038896">
    <property type="entry name" value="NAPE-PLD"/>
    <property type="match status" value="1"/>
</dbReference>
<dbReference type="PANTHER" id="PTHR15032">
    <property type="entry name" value="N-ACYL-PHOSPHATIDYLETHANOLAMINE-HYDROLYZING PHOSPHOLIPASE D"/>
    <property type="match status" value="1"/>
</dbReference>
<dbReference type="AlphaFoldDB" id="A0A4U1BT11"/>
<name>A0A4U1BT11_9SPHI</name>
<dbReference type="InterPro" id="IPR001279">
    <property type="entry name" value="Metallo-B-lactamas"/>
</dbReference>
<evidence type="ECO:0000313" key="2">
    <source>
        <dbReference type="EMBL" id="TKB95258.1"/>
    </source>
</evidence>
<dbReference type="OrthoDB" id="9805728at2"/>
<reference evidence="2 3" key="1">
    <citation type="submission" date="2019-04" db="EMBL/GenBank/DDBJ databases">
        <title>Pedobacter sp. AR-3-17 sp. nov., isolated from Arctic soil.</title>
        <authorList>
            <person name="Dahal R.H."/>
            <person name="Kim D.-U."/>
        </authorList>
    </citation>
    <scope>NUCLEOTIDE SEQUENCE [LARGE SCALE GENOMIC DNA]</scope>
    <source>
        <strain evidence="2 3">AR-3-17</strain>
    </source>
</reference>
<protein>
    <submittedName>
        <fullName evidence="2">MBL fold metallo-hydrolase</fullName>
    </submittedName>
</protein>
<evidence type="ECO:0000313" key="3">
    <source>
        <dbReference type="Proteomes" id="UP000308181"/>
    </source>
</evidence>
<proteinExistence type="predicted"/>
<gene>
    <name evidence="2" type="ORF">FA046_16780</name>
</gene>